<dbReference type="OrthoDB" id="2293at2"/>
<dbReference type="InterPro" id="IPR000766">
    <property type="entry name" value="GalP_uridyl_Trfase_II"/>
</dbReference>
<evidence type="ECO:0000256" key="10">
    <source>
        <dbReference type="HAMAP-Rule" id="MF_00571"/>
    </source>
</evidence>
<evidence type="ECO:0000256" key="6">
    <source>
        <dbReference type="ARBA" id="ARBA00022679"/>
    </source>
</evidence>
<dbReference type="Proteomes" id="UP000297646">
    <property type="component" value="Unassembled WGS sequence"/>
</dbReference>
<evidence type="ECO:0000313" key="13">
    <source>
        <dbReference type="EMBL" id="TGE72414.1"/>
    </source>
</evidence>
<comment type="catalytic activity">
    <reaction evidence="1 10">
        <text>alpha-D-galactose 1-phosphate + UDP-alpha-D-glucose = alpha-D-glucose 1-phosphate + UDP-alpha-D-galactose</text>
        <dbReference type="Rhea" id="RHEA:13989"/>
        <dbReference type="ChEBI" id="CHEBI:58336"/>
        <dbReference type="ChEBI" id="CHEBI:58601"/>
        <dbReference type="ChEBI" id="CHEBI:58885"/>
        <dbReference type="ChEBI" id="CHEBI:66914"/>
        <dbReference type="EC" id="2.7.7.12"/>
    </reaction>
</comment>
<protein>
    <recommendedName>
        <fullName evidence="10">Galactose-1-phosphate uridylyltransferase</fullName>
        <shortName evidence="10">Gal-1-P uridylyltransferase</shortName>
        <ecNumber evidence="10">2.7.7.12</ecNumber>
    </recommendedName>
    <alternativeName>
        <fullName evidence="10">UDP-glucose--hexose-1-phosphate uridylyltransferase</fullName>
    </alternativeName>
</protein>
<evidence type="ECO:0000256" key="1">
    <source>
        <dbReference type="ARBA" id="ARBA00001107"/>
    </source>
</evidence>
<keyword evidence="9 10" id="KW-0119">Carbohydrate metabolism</keyword>
<dbReference type="InterPro" id="IPR005849">
    <property type="entry name" value="GalP_Utransf_N"/>
</dbReference>
<dbReference type="PANTHER" id="PTHR39191">
    <property type="entry name" value="GALACTOSE-1-PHOSPHATE URIDYLYLTRANSFERASE"/>
    <property type="match status" value="1"/>
</dbReference>
<dbReference type="Pfam" id="PF01087">
    <property type="entry name" value="GalP_UDP_transf"/>
    <property type="match status" value="1"/>
</dbReference>
<organism evidence="13 14">
    <name type="scientific">Weissella confusa</name>
    <name type="common">Lactobacillus confusus</name>
    <dbReference type="NCBI Taxonomy" id="1583"/>
    <lineage>
        <taxon>Bacteria</taxon>
        <taxon>Bacillati</taxon>
        <taxon>Bacillota</taxon>
        <taxon>Bacilli</taxon>
        <taxon>Lactobacillales</taxon>
        <taxon>Lactobacillaceae</taxon>
        <taxon>Weissella</taxon>
    </lineage>
</organism>
<reference evidence="13 14" key="1">
    <citation type="submission" date="2018-03" db="EMBL/GenBank/DDBJ databases">
        <title>Genome sequencing of Weissella confusa isolates.</title>
        <authorList>
            <person name="Kajala I."/>
            <person name="Baruah R."/>
            <person name="Bergsveinson J."/>
            <person name="Juvonen R."/>
            <person name="Ziola B."/>
        </authorList>
    </citation>
    <scope>NUCLEOTIDE SEQUENCE [LARGE SCALE GENOMIC DNA]</scope>
    <source>
        <strain evidence="13 14">VTT E-062653</strain>
    </source>
</reference>
<comment type="pathway">
    <text evidence="3 10">Carbohydrate metabolism; galactose metabolism.</text>
</comment>
<accession>A0A4Z0S2X6</accession>
<evidence type="ECO:0000256" key="5">
    <source>
        <dbReference type="ARBA" id="ARBA00022490"/>
    </source>
</evidence>
<dbReference type="GO" id="GO:0005737">
    <property type="term" value="C:cytoplasm"/>
    <property type="evidence" value="ECO:0007669"/>
    <property type="project" value="UniProtKB-SubCell"/>
</dbReference>
<comment type="caution">
    <text evidence="13">The sequence shown here is derived from an EMBL/GenBank/DDBJ whole genome shotgun (WGS) entry which is preliminary data.</text>
</comment>
<dbReference type="RefSeq" id="WP_135519589.1">
    <property type="nucleotide sequence ID" value="NZ_PVSN01000041.1"/>
</dbReference>
<dbReference type="HAMAP" id="MF_00571">
    <property type="entry name" value="GalP_UDP_trans"/>
    <property type="match status" value="1"/>
</dbReference>
<feature type="domain" description="Galactose-1-phosphate uridyl transferase N-terminal" evidence="11">
    <location>
        <begin position="83"/>
        <end position="213"/>
    </location>
</feature>
<evidence type="ECO:0000256" key="3">
    <source>
        <dbReference type="ARBA" id="ARBA00004947"/>
    </source>
</evidence>
<dbReference type="Pfam" id="PF02744">
    <property type="entry name" value="GalP_UDP_tr_C"/>
    <property type="match status" value="1"/>
</dbReference>
<dbReference type="EMBL" id="PVSN01000041">
    <property type="protein sequence ID" value="TGE72414.1"/>
    <property type="molecule type" value="Genomic_DNA"/>
</dbReference>
<sequence>MLDSHSSQLVLDFVAWGVKLQAYSEMETVYRTNLVLAELGLDGVVDGQKGNTDRSLSELTTLLLDISDKTPSERWQLDVMRARLLNIVTPTPDQLQSNFEKLYAQSREAAVTYYYDLSRAIENVKVADIKKNIAYESASDFGDLEITINLSKPEKTTAEIKAAASAPKASYPPTALDYTNEGYAGSMTQAPRATHRFIREVLQGQTWGWHYSPYAYFDEHAIFVDFKRETMAINKVTFENLLTIVERYPMYFVGSNADLPIVGGSILSQEHFQGGRHVFPLMKAPAECEIPMPAFPDIHADVVRWPMTTIRLTATDKEKLVAASEFIREAWQGYSDDRLDIHATSESGEQQHTVTPIAMKRPGLSVMYLVLRDNGTSAEYPEGIFHPHPDVQHIKRENIGLIEVMGLAILPARLKDELSDVEAFLLGEADINQVAEGHRPWAEMLASEHEVTADNVHEIVQQAVGQVFAEVLTHAGVYKYDASGREGLKRFIAHLTAAGK</sequence>
<evidence type="ECO:0000256" key="9">
    <source>
        <dbReference type="ARBA" id="ARBA00023277"/>
    </source>
</evidence>
<feature type="domain" description="Galactose-1-phosphate uridyl transferase C-terminal" evidence="12">
    <location>
        <begin position="246"/>
        <end position="441"/>
    </location>
</feature>
<dbReference type="GO" id="GO:0008108">
    <property type="term" value="F:UDP-glucose:hexose-1-phosphate uridylyltransferase activity"/>
    <property type="evidence" value="ECO:0007669"/>
    <property type="project" value="UniProtKB-UniRule"/>
</dbReference>
<dbReference type="InterPro" id="IPR005850">
    <property type="entry name" value="GalP_Utransf_C"/>
</dbReference>
<keyword evidence="8 10" id="KW-0299">Galactose metabolism</keyword>
<evidence type="ECO:0000313" key="14">
    <source>
        <dbReference type="Proteomes" id="UP000297646"/>
    </source>
</evidence>
<evidence type="ECO:0000259" key="12">
    <source>
        <dbReference type="Pfam" id="PF02744"/>
    </source>
</evidence>
<keyword evidence="6 10" id="KW-0808">Transferase</keyword>
<dbReference type="EC" id="2.7.7.12" evidence="10"/>
<dbReference type="GO" id="GO:0006012">
    <property type="term" value="P:galactose metabolic process"/>
    <property type="evidence" value="ECO:0007669"/>
    <property type="project" value="UniProtKB-UniRule"/>
</dbReference>
<evidence type="ECO:0000259" key="11">
    <source>
        <dbReference type="Pfam" id="PF01087"/>
    </source>
</evidence>
<evidence type="ECO:0000256" key="7">
    <source>
        <dbReference type="ARBA" id="ARBA00022695"/>
    </source>
</evidence>
<proteinExistence type="inferred from homology"/>
<dbReference type="AlphaFoldDB" id="A0A4Z0S2X6"/>
<evidence type="ECO:0000256" key="2">
    <source>
        <dbReference type="ARBA" id="ARBA00004496"/>
    </source>
</evidence>
<dbReference type="PANTHER" id="PTHR39191:SF1">
    <property type="entry name" value="DUF4922 DOMAIN-CONTAINING PROTEIN"/>
    <property type="match status" value="1"/>
</dbReference>
<comment type="similarity">
    <text evidence="4 10">Belongs to the galactose-1-phosphate uridylyltransferase type 2 family.</text>
</comment>
<keyword evidence="7 10" id="KW-0548">Nucleotidyltransferase</keyword>
<gene>
    <name evidence="10" type="primary">galT</name>
    <name evidence="13" type="ORF">C6P11_06265</name>
</gene>
<evidence type="ECO:0000256" key="4">
    <source>
        <dbReference type="ARBA" id="ARBA00008706"/>
    </source>
</evidence>
<keyword evidence="5 10" id="KW-0963">Cytoplasm</keyword>
<dbReference type="UniPathway" id="UPA00214"/>
<comment type="subcellular location">
    <subcellularLocation>
        <location evidence="2 10">Cytoplasm</location>
    </subcellularLocation>
</comment>
<evidence type="ECO:0000256" key="8">
    <source>
        <dbReference type="ARBA" id="ARBA00023144"/>
    </source>
</evidence>
<name>A0A4Z0S2X6_WEICO</name>